<keyword evidence="4 5" id="KW-0472">Membrane</keyword>
<dbReference type="PANTHER" id="PTHR23502">
    <property type="entry name" value="MAJOR FACILITATOR SUPERFAMILY"/>
    <property type="match status" value="1"/>
</dbReference>
<dbReference type="GO" id="GO:0022857">
    <property type="term" value="F:transmembrane transporter activity"/>
    <property type="evidence" value="ECO:0007669"/>
    <property type="project" value="TreeGrafter"/>
</dbReference>
<sequence length="108" mass="11918">MGAPVFAIGLWWFVWTVPSLIQMHWMVPTASLVLVDYALNKFDTVFCGAVPASVAVGVFPLFTRQMYDALGNNVAGSVLATLATGFVIVPVYFIWFGERIRGVSRFAR</sequence>
<keyword evidence="2 5" id="KW-0812">Transmembrane</keyword>
<keyword evidence="7" id="KW-1185">Reference proteome</keyword>
<dbReference type="GO" id="GO:0016020">
    <property type="term" value="C:membrane"/>
    <property type="evidence" value="ECO:0007669"/>
    <property type="project" value="UniProtKB-SubCell"/>
</dbReference>
<evidence type="ECO:0000256" key="3">
    <source>
        <dbReference type="ARBA" id="ARBA00022989"/>
    </source>
</evidence>
<dbReference type="STRING" id="1220188.A0A4S3JH43"/>
<comment type="subcellular location">
    <subcellularLocation>
        <location evidence="1">Membrane</location>
        <topology evidence="1">Multi-pass membrane protein</topology>
    </subcellularLocation>
</comment>
<name>A0A4S3JH43_9EURO</name>
<dbReference type="VEuPathDB" id="FungiDB:EYZ11_005778"/>
<evidence type="ECO:0000256" key="4">
    <source>
        <dbReference type="ARBA" id="ARBA00023136"/>
    </source>
</evidence>
<feature type="transmembrane region" description="Helical" evidence="5">
    <location>
        <begin position="12"/>
        <end position="35"/>
    </location>
</feature>
<proteinExistence type="predicted"/>
<keyword evidence="3 5" id="KW-1133">Transmembrane helix</keyword>
<evidence type="ECO:0000256" key="5">
    <source>
        <dbReference type="SAM" id="Phobius"/>
    </source>
</evidence>
<dbReference type="AlphaFoldDB" id="A0A4S3JH43"/>
<reference evidence="6 7" key="1">
    <citation type="submission" date="2019-03" db="EMBL/GenBank/DDBJ databases">
        <title>The genome sequence of a newly discovered highly antifungal drug resistant Aspergillus species, Aspergillus tanneri NIH 1004.</title>
        <authorList>
            <person name="Mounaud S."/>
            <person name="Singh I."/>
            <person name="Joardar V."/>
            <person name="Pakala S."/>
            <person name="Pakala S."/>
            <person name="Venepally P."/>
            <person name="Hoover J."/>
            <person name="Nierman W."/>
            <person name="Chung J."/>
            <person name="Losada L."/>
        </authorList>
    </citation>
    <scope>NUCLEOTIDE SEQUENCE [LARGE SCALE GENOMIC DNA]</scope>
    <source>
        <strain evidence="6 7">NIH1004</strain>
    </source>
</reference>
<dbReference type="EMBL" id="SOSA01000191">
    <property type="protein sequence ID" value="THC94739.1"/>
    <property type="molecule type" value="Genomic_DNA"/>
</dbReference>
<evidence type="ECO:0000256" key="1">
    <source>
        <dbReference type="ARBA" id="ARBA00004141"/>
    </source>
</evidence>
<protein>
    <submittedName>
        <fullName evidence="6">Uncharacterized protein</fullName>
    </submittedName>
</protein>
<feature type="transmembrane region" description="Helical" evidence="5">
    <location>
        <begin position="74"/>
        <end position="95"/>
    </location>
</feature>
<evidence type="ECO:0000256" key="2">
    <source>
        <dbReference type="ARBA" id="ARBA00022692"/>
    </source>
</evidence>
<feature type="transmembrane region" description="Helical" evidence="5">
    <location>
        <begin position="42"/>
        <end position="62"/>
    </location>
</feature>
<organism evidence="6 7">
    <name type="scientific">Aspergillus tanneri</name>
    <dbReference type="NCBI Taxonomy" id="1220188"/>
    <lineage>
        <taxon>Eukaryota</taxon>
        <taxon>Fungi</taxon>
        <taxon>Dikarya</taxon>
        <taxon>Ascomycota</taxon>
        <taxon>Pezizomycotina</taxon>
        <taxon>Eurotiomycetes</taxon>
        <taxon>Eurotiomycetidae</taxon>
        <taxon>Eurotiales</taxon>
        <taxon>Aspergillaceae</taxon>
        <taxon>Aspergillus</taxon>
        <taxon>Aspergillus subgen. Circumdati</taxon>
    </lineage>
</organism>
<evidence type="ECO:0000313" key="7">
    <source>
        <dbReference type="Proteomes" id="UP000308092"/>
    </source>
</evidence>
<dbReference type="PANTHER" id="PTHR23502:SF157">
    <property type="entry name" value="MAJOR FACILITATOR SUPERFAMILY (MFS) PROFILE DOMAIN-CONTAINING PROTEIN-RELATED"/>
    <property type="match status" value="1"/>
</dbReference>
<gene>
    <name evidence="6" type="ORF">EYZ11_005778</name>
</gene>
<accession>A0A4S3JH43</accession>
<comment type="caution">
    <text evidence="6">The sequence shown here is derived from an EMBL/GenBank/DDBJ whole genome shotgun (WGS) entry which is preliminary data.</text>
</comment>
<dbReference type="Proteomes" id="UP000308092">
    <property type="component" value="Unassembled WGS sequence"/>
</dbReference>
<evidence type="ECO:0000313" key="6">
    <source>
        <dbReference type="EMBL" id="THC94739.1"/>
    </source>
</evidence>